<organism evidence="8 9">
    <name type="scientific">Cuscuta australis</name>
    <dbReference type="NCBI Taxonomy" id="267555"/>
    <lineage>
        <taxon>Eukaryota</taxon>
        <taxon>Viridiplantae</taxon>
        <taxon>Streptophyta</taxon>
        <taxon>Embryophyta</taxon>
        <taxon>Tracheophyta</taxon>
        <taxon>Spermatophyta</taxon>
        <taxon>Magnoliopsida</taxon>
        <taxon>eudicotyledons</taxon>
        <taxon>Gunneridae</taxon>
        <taxon>Pentapetalae</taxon>
        <taxon>asterids</taxon>
        <taxon>lamiids</taxon>
        <taxon>Solanales</taxon>
        <taxon>Convolvulaceae</taxon>
        <taxon>Cuscuteae</taxon>
        <taxon>Cuscuta</taxon>
        <taxon>Cuscuta subgen. Grammica</taxon>
        <taxon>Cuscuta sect. Cleistogrammica</taxon>
    </lineage>
</organism>
<sequence length="261" mass="28868">MAADHQKIHPVHVELENTPKPTAPLVPPGSFRSEKGNPETQHVVSVQPPYPQPPPPPPPAAVIRKRRSCCRRCLCWTCCSLLLAVLAVAVSAAVLFLVFRPKLPKYSVDSLTISQLSLSPDNNTLSAAFRVSITARNPNKKIGIYYRGGSRLRVAYTGTDLCEGPFPEFYQGHRNTTVVNVALTGQTTVASGLLRSMQTQQQTEGIVPLDLRAKVPVRVKIGKLKMMKWNFLVKCRVGVDSLSQVNVIRARSSKCKFRFRL</sequence>
<dbReference type="Proteomes" id="UP000249390">
    <property type="component" value="Unassembled WGS sequence"/>
</dbReference>
<evidence type="ECO:0000256" key="6">
    <source>
        <dbReference type="SAM" id="Phobius"/>
    </source>
</evidence>
<evidence type="ECO:0000313" key="9">
    <source>
        <dbReference type="Proteomes" id="UP000249390"/>
    </source>
</evidence>
<feature type="transmembrane region" description="Helical" evidence="6">
    <location>
        <begin position="73"/>
        <end position="99"/>
    </location>
</feature>
<dbReference type="GO" id="GO:0098542">
    <property type="term" value="P:defense response to other organism"/>
    <property type="evidence" value="ECO:0007669"/>
    <property type="project" value="InterPro"/>
</dbReference>
<feature type="compositionally biased region" description="Pro residues" evidence="5">
    <location>
        <begin position="48"/>
        <end position="59"/>
    </location>
</feature>
<dbReference type="InterPro" id="IPR044839">
    <property type="entry name" value="NDR1-like"/>
</dbReference>
<dbReference type="GO" id="GO:0005886">
    <property type="term" value="C:plasma membrane"/>
    <property type="evidence" value="ECO:0007669"/>
    <property type="project" value="TreeGrafter"/>
</dbReference>
<keyword evidence="2 6" id="KW-0812">Transmembrane</keyword>
<reference evidence="8 9" key="1">
    <citation type="submission" date="2018-06" db="EMBL/GenBank/DDBJ databases">
        <title>The Genome of Cuscuta australis (Dodder) Provides Insight into the Evolution of Plant Parasitism.</title>
        <authorList>
            <person name="Liu H."/>
        </authorList>
    </citation>
    <scope>NUCLEOTIDE SEQUENCE [LARGE SCALE GENOMIC DNA]</scope>
    <source>
        <strain evidence="9">cv. Yunnan</strain>
        <tissue evidence="8">Vines</tissue>
    </source>
</reference>
<dbReference type="EMBL" id="NQVE01000122">
    <property type="protein sequence ID" value="RAL46427.1"/>
    <property type="molecule type" value="Genomic_DNA"/>
</dbReference>
<dbReference type="PANTHER" id="PTHR31234">
    <property type="entry name" value="LATE EMBRYOGENESIS ABUNDANT (LEA) HYDROXYPROLINE-RICH GLYCOPROTEIN FAMILY"/>
    <property type="match status" value="1"/>
</dbReference>
<dbReference type="AlphaFoldDB" id="A0A328DL56"/>
<dbReference type="Pfam" id="PF03168">
    <property type="entry name" value="LEA_2"/>
    <property type="match status" value="1"/>
</dbReference>
<evidence type="ECO:0000256" key="2">
    <source>
        <dbReference type="ARBA" id="ARBA00022692"/>
    </source>
</evidence>
<dbReference type="InterPro" id="IPR004864">
    <property type="entry name" value="LEA_2"/>
</dbReference>
<name>A0A328DL56_9ASTE</name>
<protein>
    <recommendedName>
        <fullName evidence="7">Late embryogenesis abundant protein LEA-2 subgroup domain-containing protein</fullName>
    </recommendedName>
</protein>
<dbReference type="PANTHER" id="PTHR31234:SF72">
    <property type="entry name" value="NDR1_HIN1-LIKE PROTEIN 6"/>
    <property type="match status" value="1"/>
</dbReference>
<keyword evidence="9" id="KW-1185">Reference proteome</keyword>
<feature type="compositionally biased region" description="Basic and acidic residues" evidence="5">
    <location>
        <begin position="1"/>
        <end position="17"/>
    </location>
</feature>
<gene>
    <name evidence="8" type="ORF">DM860_004706</name>
</gene>
<evidence type="ECO:0000256" key="1">
    <source>
        <dbReference type="ARBA" id="ARBA00004167"/>
    </source>
</evidence>
<keyword evidence="3 6" id="KW-1133">Transmembrane helix</keyword>
<evidence type="ECO:0000313" key="8">
    <source>
        <dbReference type="EMBL" id="RAL46427.1"/>
    </source>
</evidence>
<evidence type="ECO:0000256" key="3">
    <source>
        <dbReference type="ARBA" id="ARBA00022989"/>
    </source>
</evidence>
<comment type="caution">
    <text evidence="8">The sequence shown here is derived from an EMBL/GenBank/DDBJ whole genome shotgun (WGS) entry which is preliminary data.</text>
</comment>
<evidence type="ECO:0000259" key="7">
    <source>
        <dbReference type="Pfam" id="PF03168"/>
    </source>
</evidence>
<evidence type="ECO:0000256" key="5">
    <source>
        <dbReference type="SAM" id="MobiDB-lite"/>
    </source>
</evidence>
<keyword evidence="4 6" id="KW-0472">Membrane</keyword>
<proteinExistence type="predicted"/>
<comment type="subcellular location">
    <subcellularLocation>
        <location evidence="1">Membrane</location>
        <topology evidence="1">Single-pass membrane protein</topology>
    </subcellularLocation>
</comment>
<feature type="region of interest" description="Disordered" evidence="5">
    <location>
        <begin position="1"/>
        <end position="59"/>
    </location>
</feature>
<accession>A0A328DL56</accession>
<feature type="domain" description="Late embryogenesis abundant protein LEA-2 subgroup" evidence="7">
    <location>
        <begin position="133"/>
        <end position="236"/>
    </location>
</feature>
<evidence type="ECO:0000256" key="4">
    <source>
        <dbReference type="ARBA" id="ARBA00023136"/>
    </source>
</evidence>